<dbReference type="InterPro" id="IPR035965">
    <property type="entry name" value="PAS-like_dom_sf"/>
</dbReference>
<dbReference type="RefSeq" id="WP_144302299.1">
    <property type="nucleotide sequence ID" value="NZ_QMIE01000004.1"/>
</dbReference>
<dbReference type="Pfam" id="PF08448">
    <property type="entry name" value="PAS_4"/>
    <property type="match status" value="1"/>
</dbReference>
<feature type="transmembrane region" description="Helical" evidence="7">
    <location>
        <begin position="12"/>
        <end position="37"/>
    </location>
</feature>
<dbReference type="InterPro" id="IPR036890">
    <property type="entry name" value="HATPase_C_sf"/>
</dbReference>
<dbReference type="PROSITE" id="PS50113">
    <property type="entry name" value="PAC"/>
    <property type="match status" value="1"/>
</dbReference>
<dbReference type="InterPro" id="IPR005467">
    <property type="entry name" value="His_kinase_dom"/>
</dbReference>
<evidence type="ECO:0000256" key="2">
    <source>
        <dbReference type="ARBA" id="ARBA00004370"/>
    </source>
</evidence>
<keyword evidence="7" id="KW-1133">Transmembrane helix</keyword>
<feature type="transmembrane region" description="Helical" evidence="7">
    <location>
        <begin position="198"/>
        <end position="217"/>
    </location>
</feature>
<dbReference type="SMART" id="SM00304">
    <property type="entry name" value="HAMP"/>
    <property type="match status" value="1"/>
</dbReference>
<dbReference type="PROSITE" id="PS50112">
    <property type="entry name" value="PAS"/>
    <property type="match status" value="1"/>
</dbReference>
<evidence type="ECO:0000259" key="10">
    <source>
        <dbReference type="PROSITE" id="PS50113"/>
    </source>
</evidence>
<dbReference type="Gene3D" id="3.30.450.20">
    <property type="entry name" value="PAS domain"/>
    <property type="match status" value="2"/>
</dbReference>
<dbReference type="InterPro" id="IPR000700">
    <property type="entry name" value="PAS-assoc_C"/>
</dbReference>
<dbReference type="CDD" id="cd00130">
    <property type="entry name" value="PAS"/>
    <property type="match status" value="1"/>
</dbReference>
<evidence type="ECO:0000256" key="7">
    <source>
        <dbReference type="SAM" id="Phobius"/>
    </source>
</evidence>
<dbReference type="EC" id="2.7.13.3" evidence="3"/>
<dbReference type="Pfam" id="PF02518">
    <property type="entry name" value="HATPase_c"/>
    <property type="match status" value="1"/>
</dbReference>
<dbReference type="GO" id="GO:0016020">
    <property type="term" value="C:membrane"/>
    <property type="evidence" value="ECO:0007669"/>
    <property type="project" value="UniProtKB-SubCell"/>
</dbReference>
<dbReference type="Gene3D" id="6.10.340.10">
    <property type="match status" value="1"/>
</dbReference>
<dbReference type="Gene3D" id="3.30.450.290">
    <property type="match status" value="1"/>
</dbReference>
<gene>
    <name evidence="12" type="ORF">DPQ33_05970</name>
</gene>
<dbReference type="EMBL" id="QMIE01000004">
    <property type="protein sequence ID" value="TVM18298.1"/>
    <property type="molecule type" value="Genomic_DNA"/>
</dbReference>
<name>A0A7M3MG53_9BACT</name>
<organism evidence="12 13">
    <name type="scientific">Oceanidesulfovibrio indonesiensis</name>
    <dbReference type="NCBI Taxonomy" id="54767"/>
    <lineage>
        <taxon>Bacteria</taxon>
        <taxon>Pseudomonadati</taxon>
        <taxon>Thermodesulfobacteriota</taxon>
        <taxon>Desulfovibrionia</taxon>
        <taxon>Desulfovibrionales</taxon>
        <taxon>Desulfovibrionaceae</taxon>
        <taxon>Oceanidesulfovibrio</taxon>
    </lineage>
</organism>
<proteinExistence type="predicted"/>
<accession>A0A7M3MG53</accession>
<evidence type="ECO:0000256" key="5">
    <source>
        <dbReference type="ARBA" id="ARBA00022679"/>
    </source>
</evidence>
<feature type="domain" description="PAC" evidence="10">
    <location>
        <begin position="344"/>
        <end position="396"/>
    </location>
</feature>
<feature type="domain" description="Histidine kinase" evidence="8">
    <location>
        <begin position="529"/>
        <end position="753"/>
    </location>
</feature>
<dbReference type="InterPro" id="IPR003594">
    <property type="entry name" value="HATPase_dom"/>
</dbReference>
<dbReference type="SUPFAM" id="SSF158472">
    <property type="entry name" value="HAMP domain-like"/>
    <property type="match status" value="1"/>
</dbReference>
<dbReference type="NCBIfam" id="TIGR00229">
    <property type="entry name" value="sensory_box"/>
    <property type="match status" value="2"/>
</dbReference>
<keyword evidence="5" id="KW-0808">Transferase</keyword>
<evidence type="ECO:0000256" key="3">
    <source>
        <dbReference type="ARBA" id="ARBA00012438"/>
    </source>
</evidence>
<dbReference type="SMART" id="SM00388">
    <property type="entry name" value="HisKA"/>
    <property type="match status" value="1"/>
</dbReference>
<dbReference type="CDD" id="cd06225">
    <property type="entry name" value="HAMP"/>
    <property type="match status" value="1"/>
</dbReference>
<dbReference type="SUPFAM" id="SSF55785">
    <property type="entry name" value="PYP-like sensor domain (PAS domain)"/>
    <property type="match status" value="2"/>
</dbReference>
<dbReference type="InterPro" id="IPR003661">
    <property type="entry name" value="HisK_dim/P_dom"/>
</dbReference>
<dbReference type="SUPFAM" id="SSF55874">
    <property type="entry name" value="ATPase domain of HSP90 chaperone/DNA topoisomerase II/histidine kinase"/>
    <property type="match status" value="1"/>
</dbReference>
<dbReference type="PANTHER" id="PTHR43065">
    <property type="entry name" value="SENSOR HISTIDINE KINASE"/>
    <property type="match status" value="1"/>
</dbReference>
<protein>
    <recommendedName>
        <fullName evidence="3">histidine kinase</fullName>
        <ecNumber evidence="3">2.7.13.3</ecNumber>
    </recommendedName>
</protein>
<dbReference type="InterPro" id="IPR013656">
    <property type="entry name" value="PAS_4"/>
</dbReference>
<dbReference type="Pfam" id="PF00672">
    <property type="entry name" value="HAMP"/>
    <property type="match status" value="1"/>
</dbReference>
<keyword evidence="7" id="KW-0812">Transmembrane</keyword>
<dbReference type="InterPro" id="IPR036097">
    <property type="entry name" value="HisK_dim/P_sf"/>
</dbReference>
<evidence type="ECO:0000259" key="8">
    <source>
        <dbReference type="PROSITE" id="PS50109"/>
    </source>
</evidence>
<evidence type="ECO:0000313" key="13">
    <source>
        <dbReference type="Proteomes" id="UP000448292"/>
    </source>
</evidence>
<dbReference type="CDD" id="cd00082">
    <property type="entry name" value="HisKA"/>
    <property type="match status" value="1"/>
</dbReference>
<feature type="domain" description="PAS" evidence="9">
    <location>
        <begin position="397"/>
        <end position="468"/>
    </location>
</feature>
<dbReference type="InterPro" id="IPR004358">
    <property type="entry name" value="Sig_transdc_His_kin-like_C"/>
</dbReference>
<keyword evidence="13" id="KW-1185">Reference proteome</keyword>
<dbReference type="Pfam" id="PF13426">
    <property type="entry name" value="PAS_9"/>
    <property type="match status" value="1"/>
</dbReference>
<dbReference type="Gene3D" id="1.10.287.130">
    <property type="match status" value="1"/>
</dbReference>
<evidence type="ECO:0000256" key="1">
    <source>
        <dbReference type="ARBA" id="ARBA00000085"/>
    </source>
</evidence>
<dbReference type="OrthoDB" id="9805967at2"/>
<dbReference type="AlphaFoldDB" id="A0A7M3MG53"/>
<dbReference type="Proteomes" id="UP000448292">
    <property type="component" value="Unassembled WGS sequence"/>
</dbReference>
<keyword evidence="7" id="KW-0472">Membrane</keyword>
<evidence type="ECO:0000259" key="9">
    <source>
        <dbReference type="PROSITE" id="PS50112"/>
    </source>
</evidence>
<reference evidence="12 13" key="1">
    <citation type="submission" date="2018-06" db="EMBL/GenBank/DDBJ databases">
        <title>Complete genome of Desulfovibrio indonesiensis P37SLT.</title>
        <authorList>
            <person name="Crispim J.S."/>
            <person name="Vidigal P.M.P."/>
            <person name="Silva L.C.F."/>
            <person name="Laguardia C.N."/>
            <person name="Araujo L.C."/>
            <person name="Dias R.S."/>
            <person name="Sousa M.P."/>
            <person name="Paula S.O."/>
            <person name="Silva C."/>
        </authorList>
    </citation>
    <scope>NUCLEOTIDE SEQUENCE [LARGE SCALE GENOMIC DNA]</scope>
    <source>
        <strain evidence="12 13">P37SLT</strain>
    </source>
</reference>
<dbReference type="SUPFAM" id="SSF47384">
    <property type="entry name" value="Homodimeric domain of signal transducing histidine kinase"/>
    <property type="match status" value="1"/>
</dbReference>
<evidence type="ECO:0000256" key="4">
    <source>
        <dbReference type="ARBA" id="ARBA00022553"/>
    </source>
</evidence>
<feature type="domain" description="HAMP" evidence="11">
    <location>
        <begin position="218"/>
        <end position="270"/>
    </location>
</feature>
<dbReference type="InterPro" id="IPR000014">
    <property type="entry name" value="PAS"/>
</dbReference>
<sequence>MPFSVIRHSLILKMLLSGGLVLLLCVALWIGFNVLFFKENVLRNVKSDIAMLSDTILLGLHYAMMLDSENDIKEIINNIGKQEDIESIRIYNKQGRIVFSNIKNEVNNVVDMRSPSCWTCHKFDPPPDAMTLDERSRMRQVNGNQLVGIMTPIPNEEGCIGGPCHVHSEDERLLGLLDIEVSTKAKSAMIVDFERNNLIISIMVFLATFAALFIYSYRAIFMPIRRLIRATRNMGAGSSFSEIRMNQADEIGMLADAFNKMGRTVSEKHRELVEQREEYRDLFQNVPCLVSVVDRDFRVIRHNKAYRDHFGHSRGKHCYQMNKGRLERCEVCPVDRTFLDGLPHTSEETGRSKDGHIIHWIVYTSPIRNKDGEITAAMEMMIDITRRKELEEKLAASEERYQAIFESTPNALFVLDADTLDILNCNDSASASYGYSSEELIGRSFLALFREEERDDWRDILKTRREVDQCSHMTRDGRTIYVSIRISPAEFQNQKVLVASCADVTKKLEAEQQLIQASKMTTLGEMATGVAHELNQPLAILKTISSLLSRRISRKQEMDEKMLAEIAEGVNTHVDRASKIIEHMREFGRKSDLKTMPVNMNNVLQRAFDFFSQQLNVRNIRVEWRLQEDLPLVMAESNRLEQVIINLLINARDAIEERWKQENPIGLERRITIVTTATDKDVVVKVCDTGSGIPETIRTKLFEPFFTTKDVGKGTGLGLSISYGIIQDYGGAIEAVPTNGEGACFVITLPIAPGIEESNH</sequence>
<keyword evidence="6 12" id="KW-0418">Kinase</keyword>
<dbReference type="PROSITE" id="PS50885">
    <property type="entry name" value="HAMP"/>
    <property type="match status" value="1"/>
</dbReference>
<dbReference type="SMART" id="SM00091">
    <property type="entry name" value="PAS"/>
    <property type="match status" value="2"/>
</dbReference>
<comment type="catalytic activity">
    <reaction evidence="1">
        <text>ATP + protein L-histidine = ADP + protein N-phospho-L-histidine.</text>
        <dbReference type="EC" id="2.7.13.3"/>
    </reaction>
</comment>
<comment type="subcellular location">
    <subcellularLocation>
        <location evidence="2">Membrane</location>
    </subcellularLocation>
</comment>
<dbReference type="GO" id="GO:0000155">
    <property type="term" value="F:phosphorelay sensor kinase activity"/>
    <property type="evidence" value="ECO:0007669"/>
    <property type="project" value="InterPro"/>
</dbReference>
<evidence type="ECO:0000256" key="6">
    <source>
        <dbReference type="ARBA" id="ARBA00022777"/>
    </source>
</evidence>
<dbReference type="InterPro" id="IPR003660">
    <property type="entry name" value="HAMP_dom"/>
</dbReference>
<evidence type="ECO:0000259" key="11">
    <source>
        <dbReference type="PROSITE" id="PS50885"/>
    </source>
</evidence>
<dbReference type="PRINTS" id="PR00344">
    <property type="entry name" value="BCTRLSENSOR"/>
</dbReference>
<keyword evidence="4" id="KW-0597">Phosphoprotein</keyword>
<dbReference type="Gene3D" id="3.30.565.10">
    <property type="entry name" value="Histidine kinase-like ATPase, C-terminal domain"/>
    <property type="match status" value="1"/>
</dbReference>
<comment type="caution">
    <text evidence="12">The sequence shown here is derived from an EMBL/GenBank/DDBJ whole genome shotgun (WGS) entry which is preliminary data.</text>
</comment>
<dbReference type="PANTHER" id="PTHR43065:SF42">
    <property type="entry name" value="TWO-COMPONENT SENSOR PPRA"/>
    <property type="match status" value="1"/>
</dbReference>
<dbReference type="PROSITE" id="PS50109">
    <property type="entry name" value="HIS_KIN"/>
    <property type="match status" value="1"/>
</dbReference>
<evidence type="ECO:0000313" key="12">
    <source>
        <dbReference type="EMBL" id="TVM18298.1"/>
    </source>
</evidence>
<dbReference type="SMART" id="SM00387">
    <property type="entry name" value="HATPase_c"/>
    <property type="match status" value="1"/>
</dbReference>
<dbReference type="Pfam" id="PF00512">
    <property type="entry name" value="HisKA"/>
    <property type="match status" value="1"/>
</dbReference>